<comment type="cofactor">
    <cofactor evidence="2">
        <name>FAD</name>
        <dbReference type="ChEBI" id="CHEBI:57692"/>
    </cofactor>
</comment>
<dbReference type="InterPro" id="IPR003097">
    <property type="entry name" value="CysJ-like_FAD-binding"/>
</dbReference>
<evidence type="ECO:0000256" key="7">
    <source>
        <dbReference type="ARBA" id="ARBA00023002"/>
    </source>
</evidence>
<evidence type="ECO:0000256" key="8">
    <source>
        <dbReference type="ARBA" id="ARBA00039088"/>
    </source>
</evidence>
<dbReference type="Proteomes" id="UP001353858">
    <property type="component" value="Unassembled WGS sequence"/>
</dbReference>
<reference evidence="12" key="1">
    <citation type="submission" date="2023-01" db="EMBL/GenBank/DDBJ databases">
        <title>Key to firefly adult light organ development and bioluminescence: homeobox transcription factors regulate luciferase expression and transportation to peroxisome.</title>
        <authorList>
            <person name="Fu X."/>
        </authorList>
    </citation>
    <scope>NUCLEOTIDE SEQUENCE [LARGE SCALE GENOMIC DNA]</scope>
</reference>
<dbReference type="EC" id="1.16.1.8" evidence="8"/>
<keyword evidence="3" id="KW-0285">Flavoprotein</keyword>
<dbReference type="InterPro" id="IPR017938">
    <property type="entry name" value="Riboflavin_synthase-like_b-brl"/>
</dbReference>
<dbReference type="PANTHER" id="PTHR19384">
    <property type="entry name" value="NITRIC OXIDE SYNTHASE-RELATED"/>
    <property type="match status" value="1"/>
</dbReference>
<name>A0AAN7SA65_9COLE</name>
<sequence length="434" mass="49788">MSTTDYLKITFSDEENAVTEHQRVLPFSNSSLYKTRIIDTKQLTSSSDTKRTYSIGIDIQNIEHQFQPGDTIGILPENDTNEVELLLKRLDLTSVGRKTYRLEILKDTLKKNAAVPQHLPNQGTLLEVFLRHLDIRTPPKKLFLKTLLRFTSEENEIRQLKLLTTPKASEEYVDFIKNHTTLLLLLNAFPSCQPPVERILENLGPLQPRPYSISSSPLAKELRVTFSVIESGVCTGWLEKLIVSNCSLSDGLNRLNLNAIDYLSFYFRKSNNFRLPHDPKTPIIMIGPGTGIAPFIGFLQHRELGNTMFNIEFGSSWLFYGCRYLSKDFLYKSEIDKYLKNGVLTKLFSCSSREGPKKLYVQDLIRENSQNFVNQIVKDKAIVYVCGDAKNMMKDVKNTIISCIEECMEWPTTQADLFVKELKDSNRYIEDSWL</sequence>
<dbReference type="PRINTS" id="PR00371">
    <property type="entry name" value="FPNCR"/>
</dbReference>
<dbReference type="SUPFAM" id="SSF63380">
    <property type="entry name" value="Riboflavin synthase domain-like"/>
    <property type="match status" value="1"/>
</dbReference>
<protein>
    <recommendedName>
        <fullName evidence="9">Methionine synthase reductase</fullName>
        <ecNumber evidence="8">1.16.1.8</ecNumber>
    </recommendedName>
</protein>
<dbReference type="PANTHER" id="PTHR19384:SF84">
    <property type="entry name" value="METHIONINE SYNTHASE REDUCTASE"/>
    <property type="match status" value="1"/>
</dbReference>
<dbReference type="GO" id="GO:0050660">
    <property type="term" value="F:flavin adenine dinucleotide binding"/>
    <property type="evidence" value="ECO:0007669"/>
    <property type="project" value="TreeGrafter"/>
</dbReference>
<dbReference type="InterPro" id="IPR039261">
    <property type="entry name" value="FNR_nucleotide-bd"/>
</dbReference>
<dbReference type="PROSITE" id="PS51384">
    <property type="entry name" value="FAD_FR"/>
    <property type="match status" value="1"/>
</dbReference>
<comment type="caution">
    <text evidence="11">The sequence shown here is derived from an EMBL/GenBank/DDBJ whole genome shotgun (WGS) entry which is preliminary data.</text>
</comment>
<keyword evidence="6" id="KW-0521">NADP</keyword>
<dbReference type="FunFam" id="3.40.50.80:FF:000001">
    <property type="entry name" value="NADPH--cytochrome P450 reductase 1"/>
    <property type="match status" value="1"/>
</dbReference>
<dbReference type="GO" id="GO:0030586">
    <property type="term" value="F:[methionine synthase] reductase (NADPH) activity"/>
    <property type="evidence" value="ECO:0007669"/>
    <property type="project" value="UniProtKB-EC"/>
</dbReference>
<dbReference type="InterPro" id="IPR001433">
    <property type="entry name" value="OxRdtase_FAD/NAD-bd"/>
</dbReference>
<dbReference type="GO" id="GO:0050667">
    <property type="term" value="P:homocysteine metabolic process"/>
    <property type="evidence" value="ECO:0007669"/>
    <property type="project" value="TreeGrafter"/>
</dbReference>
<keyword evidence="12" id="KW-1185">Reference proteome</keyword>
<evidence type="ECO:0000256" key="6">
    <source>
        <dbReference type="ARBA" id="ARBA00022857"/>
    </source>
</evidence>
<gene>
    <name evidence="11" type="ORF">RN001_004600</name>
</gene>
<proteinExistence type="predicted"/>
<keyword evidence="5" id="KW-0274">FAD</keyword>
<dbReference type="GO" id="GO:0009086">
    <property type="term" value="P:methionine biosynthetic process"/>
    <property type="evidence" value="ECO:0007669"/>
    <property type="project" value="TreeGrafter"/>
</dbReference>
<evidence type="ECO:0000256" key="3">
    <source>
        <dbReference type="ARBA" id="ARBA00022630"/>
    </source>
</evidence>
<accession>A0AAN7SA65</accession>
<evidence type="ECO:0000259" key="10">
    <source>
        <dbReference type="PROSITE" id="PS51384"/>
    </source>
</evidence>
<dbReference type="SUPFAM" id="SSF52343">
    <property type="entry name" value="Ferredoxin reductase-like, C-terminal NADP-linked domain"/>
    <property type="match status" value="1"/>
</dbReference>
<organism evidence="11 12">
    <name type="scientific">Aquatica leii</name>
    <dbReference type="NCBI Taxonomy" id="1421715"/>
    <lineage>
        <taxon>Eukaryota</taxon>
        <taxon>Metazoa</taxon>
        <taxon>Ecdysozoa</taxon>
        <taxon>Arthropoda</taxon>
        <taxon>Hexapoda</taxon>
        <taxon>Insecta</taxon>
        <taxon>Pterygota</taxon>
        <taxon>Neoptera</taxon>
        <taxon>Endopterygota</taxon>
        <taxon>Coleoptera</taxon>
        <taxon>Polyphaga</taxon>
        <taxon>Elateriformia</taxon>
        <taxon>Elateroidea</taxon>
        <taxon>Lampyridae</taxon>
        <taxon>Luciolinae</taxon>
        <taxon>Aquatica</taxon>
    </lineage>
</organism>
<comment type="cofactor">
    <cofactor evidence="1">
        <name>FMN</name>
        <dbReference type="ChEBI" id="CHEBI:58210"/>
    </cofactor>
</comment>
<evidence type="ECO:0000256" key="1">
    <source>
        <dbReference type="ARBA" id="ARBA00001917"/>
    </source>
</evidence>
<dbReference type="Pfam" id="PF00667">
    <property type="entry name" value="FAD_binding_1"/>
    <property type="match status" value="1"/>
</dbReference>
<evidence type="ECO:0000256" key="5">
    <source>
        <dbReference type="ARBA" id="ARBA00022827"/>
    </source>
</evidence>
<dbReference type="Pfam" id="PF00175">
    <property type="entry name" value="NAD_binding_1"/>
    <property type="match status" value="1"/>
</dbReference>
<dbReference type="EMBL" id="JARPUR010000002">
    <property type="protein sequence ID" value="KAK4881281.1"/>
    <property type="molecule type" value="Genomic_DNA"/>
</dbReference>
<dbReference type="GO" id="GO:0005829">
    <property type="term" value="C:cytosol"/>
    <property type="evidence" value="ECO:0007669"/>
    <property type="project" value="TreeGrafter"/>
</dbReference>
<dbReference type="InterPro" id="IPR001709">
    <property type="entry name" value="Flavoprot_Pyr_Nucl_cyt_Rdtase"/>
</dbReference>
<evidence type="ECO:0000313" key="11">
    <source>
        <dbReference type="EMBL" id="KAK4881281.1"/>
    </source>
</evidence>
<keyword evidence="4" id="KW-0288">FMN</keyword>
<dbReference type="Gene3D" id="3.40.50.80">
    <property type="entry name" value="Nucleotide-binding domain of ferredoxin-NADP reductase (FNR) module"/>
    <property type="match status" value="1"/>
</dbReference>
<dbReference type="AlphaFoldDB" id="A0AAN7SA65"/>
<dbReference type="Gene3D" id="1.20.990.10">
    <property type="entry name" value="NADPH-cytochrome p450 Reductase, Chain A, domain 3"/>
    <property type="match status" value="1"/>
</dbReference>
<dbReference type="InterPro" id="IPR017927">
    <property type="entry name" value="FAD-bd_FR_type"/>
</dbReference>
<evidence type="ECO:0000256" key="9">
    <source>
        <dbReference type="ARBA" id="ARBA00040659"/>
    </source>
</evidence>
<evidence type="ECO:0000256" key="4">
    <source>
        <dbReference type="ARBA" id="ARBA00022643"/>
    </source>
</evidence>
<keyword evidence="7" id="KW-0560">Oxidoreductase</keyword>
<evidence type="ECO:0000256" key="2">
    <source>
        <dbReference type="ARBA" id="ARBA00001974"/>
    </source>
</evidence>
<dbReference type="InterPro" id="IPR023173">
    <property type="entry name" value="NADPH_Cyt_P450_Rdtase_alpha"/>
</dbReference>
<dbReference type="GO" id="GO:0010181">
    <property type="term" value="F:FMN binding"/>
    <property type="evidence" value="ECO:0007669"/>
    <property type="project" value="TreeGrafter"/>
</dbReference>
<feature type="domain" description="FAD-binding FR-type" evidence="10">
    <location>
        <begin position="30"/>
        <end position="276"/>
    </location>
</feature>
<dbReference type="FunFam" id="1.20.990.10:FF:000007">
    <property type="entry name" value="Methionine synthase reductase"/>
    <property type="match status" value="1"/>
</dbReference>
<evidence type="ECO:0000313" key="12">
    <source>
        <dbReference type="Proteomes" id="UP001353858"/>
    </source>
</evidence>
<dbReference type="Gene3D" id="2.40.30.10">
    <property type="entry name" value="Translation factors"/>
    <property type="match status" value="1"/>
</dbReference>